<dbReference type="GO" id="GO:0008080">
    <property type="term" value="F:N-acetyltransferase activity"/>
    <property type="evidence" value="ECO:0007669"/>
    <property type="project" value="TreeGrafter"/>
</dbReference>
<reference evidence="1" key="1">
    <citation type="submission" date="2023-03" db="EMBL/GenBank/DDBJ databases">
        <title>Massive genome expansion in bonnet fungi (Mycena s.s.) driven by repeated elements and novel gene families across ecological guilds.</title>
        <authorList>
            <consortium name="Lawrence Berkeley National Laboratory"/>
            <person name="Harder C.B."/>
            <person name="Miyauchi S."/>
            <person name="Viragh M."/>
            <person name="Kuo A."/>
            <person name="Thoen E."/>
            <person name="Andreopoulos B."/>
            <person name="Lu D."/>
            <person name="Skrede I."/>
            <person name="Drula E."/>
            <person name="Henrissat B."/>
            <person name="Morin E."/>
            <person name="Kohler A."/>
            <person name="Barry K."/>
            <person name="LaButti K."/>
            <person name="Morin E."/>
            <person name="Salamov A."/>
            <person name="Lipzen A."/>
            <person name="Mereny Z."/>
            <person name="Hegedus B."/>
            <person name="Baldrian P."/>
            <person name="Stursova M."/>
            <person name="Weitz H."/>
            <person name="Taylor A."/>
            <person name="Grigoriev I.V."/>
            <person name="Nagy L.G."/>
            <person name="Martin F."/>
            <person name="Kauserud H."/>
        </authorList>
    </citation>
    <scope>NUCLEOTIDE SEQUENCE</scope>
    <source>
        <strain evidence="1">CBHHK002</strain>
    </source>
</reference>
<sequence>MAPVMHLRKTGLMERYHTTRHFLGLDSCILSSARYVTQDGAALSMDILFPALRTLVETHASLGLRLDGNEATGNVYLVRLPVVDLSRVVEFSAKDDLQEAYESQLARGFETQTDLPLWRVEVLADNTVIFAVHHAVCDGMSLIVFLLSLLRALQKSGGRDTDTPHLVQVPTTTVLLPPIEVATSVRPSLRTLCSTLYNLVAPVSWTKARSAWTGPASPLTPNLKTHVRILTLPAPQIAALCAVARTHGATLTSAFYVLAISVLSQLIARDPKRYTRIGAAVAISLRGVAGVPDDAICDYPSLFYAQPRVAPDFSWEQARRVARVLRDQKRKGREIIGVLRWIFGQYVPYMRSHLGAKREAGFCVSNVGRVHPPSVEGKWTIGHTTFAQCDVVIGAALILNLTGDPTGALNITFTWGEISLETSFVEAFIAGLQEGFEKITAQTT</sequence>
<name>A0AAD6Z1H0_9AGAR</name>
<dbReference type="InterPro" id="IPR052058">
    <property type="entry name" value="Alcohol_O-acetyltransferase"/>
</dbReference>
<organism evidence="1 2">
    <name type="scientific">Mycena albidolilacea</name>
    <dbReference type="NCBI Taxonomy" id="1033008"/>
    <lineage>
        <taxon>Eukaryota</taxon>
        <taxon>Fungi</taxon>
        <taxon>Dikarya</taxon>
        <taxon>Basidiomycota</taxon>
        <taxon>Agaricomycotina</taxon>
        <taxon>Agaricomycetes</taxon>
        <taxon>Agaricomycetidae</taxon>
        <taxon>Agaricales</taxon>
        <taxon>Marasmiineae</taxon>
        <taxon>Mycenaceae</taxon>
        <taxon>Mycena</taxon>
    </lineage>
</organism>
<dbReference type="InterPro" id="IPR010828">
    <property type="entry name" value="Atf2/Sli1-like"/>
</dbReference>
<proteinExistence type="predicted"/>
<dbReference type="InterPro" id="IPR023213">
    <property type="entry name" value="CAT-like_dom_sf"/>
</dbReference>
<gene>
    <name evidence="1" type="ORF">DFH08DRAFT_986340</name>
</gene>
<evidence type="ECO:0000313" key="2">
    <source>
        <dbReference type="Proteomes" id="UP001218218"/>
    </source>
</evidence>
<accession>A0AAD6Z1H0</accession>
<dbReference type="Pfam" id="PF07247">
    <property type="entry name" value="AATase"/>
    <property type="match status" value="1"/>
</dbReference>
<dbReference type="SUPFAM" id="SSF52777">
    <property type="entry name" value="CoA-dependent acyltransferases"/>
    <property type="match status" value="2"/>
</dbReference>
<dbReference type="PANTHER" id="PTHR28037">
    <property type="entry name" value="ALCOHOL O-ACETYLTRANSFERASE 1-RELATED"/>
    <property type="match status" value="1"/>
</dbReference>
<evidence type="ECO:0000313" key="1">
    <source>
        <dbReference type="EMBL" id="KAJ7303498.1"/>
    </source>
</evidence>
<dbReference type="EMBL" id="JARIHO010000105">
    <property type="protein sequence ID" value="KAJ7303498.1"/>
    <property type="molecule type" value="Genomic_DNA"/>
</dbReference>
<dbReference type="Gene3D" id="3.30.559.10">
    <property type="entry name" value="Chloramphenicol acetyltransferase-like domain"/>
    <property type="match status" value="1"/>
</dbReference>
<dbReference type="AlphaFoldDB" id="A0AAD6Z1H0"/>
<dbReference type="Gene3D" id="3.30.559.30">
    <property type="entry name" value="Nonribosomal peptide synthetase, condensation domain"/>
    <property type="match status" value="1"/>
</dbReference>
<comment type="caution">
    <text evidence="1">The sequence shown here is derived from an EMBL/GenBank/DDBJ whole genome shotgun (WGS) entry which is preliminary data.</text>
</comment>
<protein>
    <submittedName>
        <fullName evidence="1">Alcohol acetyltransferase-domain-containing protein</fullName>
    </submittedName>
</protein>
<dbReference type="Proteomes" id="UP001218218">
    <property type="component" value="Unassembled WGS sequence"/>
</dbReference>
<keyword evidence="2" id="KW-1185">Reference proteome</keyword>
<dbReference type="PANTHER" id="PTHR28037:SF1">
    <property type="entry name" value="ALCOHOL O-ACETYLTRANSFERASE 1-RELATED"/>
    <property type="match status" value="1"/>
</dbReference>